<feature type="domain" description="Glycosyltransferase 2-like" evidence="4">
    <location>
        <begin position="16"/>
        <end position="170"/>
    </location>
</feature>
<evidence type="ECO:0000256" key="2">
    <source>
        <dbReference type="ARBA" id="ARBA00022676"/>
    </source>
</evidence>
<protein>
    <submittedName>
        <fullName evidence="5">dTDP-rhamnosyl transferase rfbF</fullName>
        <ecNumber evidence="5">2.-.-.-</ecNumber>
    </submittedName>
</protein>
<evidence type="ECO:0000313" key="6">
    <source>
        <dbReference type="Proteomes" id="UP000017944"/>
    </source>
</evidence>
<organism evidence="5 6">
    <name type="scientific">Shigella dysenteriae WRSd3</name>
    <dbReference type="NCBI Taxonomy" id="1401327"/>
    <lineage>
        <taxon>Bacteria</taxon>
        <taxon>Pseudomonadati</taxon>
        <taxon>Pseudomonadota</taxon>
        <taxon>Gammaproteobacteria</taxon>
        <taxon>Enterobacterales</taxon>
        <taxon>Enterobacteriaceae</taxon>
        <taxon>Shigella</taxon>
    </lineage>
</organism>
<dbReference type="EC" id="2.-.-.-" evidence="5"/>
<comment type="similarity">
    <text evidence="1">Belongs to the glycosyltransferase 2 family.</text>
</comment>
<dbReference type="PANTHER" id="PTHR43179:SF12">
    <property type="entry name" value="GALACTOFURANOSYLTRANSFERASE GLFT2"/>
    <property type="match status" value="1"/>
</dbReference>
<keyword evidence="3 5" id="KW-0808">Transferase</keyword>
<dbReference type="InterPro" id="IPR001173">
    <property type="entry name" value="Glyco_trans_2-like"/>
</dbReference>
<proteinExistence type="inferred from homology"/>
<reference evidence="5 6" key="1">
    <citation type="submission" date="2013-10" db="EMBL/GenBank/DDBJ databases">
        <title>Draft genomes and the virulence plasmids of Sd1617 vaccine constructs: WRSd3 and WRSd5.</title>
        <authorList>
            <person name="Aksomboon Vongsawan A."/>
            <person name="Venkatesan M.M."/>
            <person name="Vaisvil B."/>
            <person name="Emel G."/>
            <person name="Kepatral V."/>
            <person name="Sethabutr O."/>
            <person name="Serichantalergs O."/>
            <person name="Mason C."/>
        </authorList>
    </citation>
    <scope>NUCLEOTIDE SEQUENCE [LARGE SCALE GENOMIC DNA]</scope>
    <source>
        <strain evidence="5 6">WRSd3</strain>
    </source>
</reference>
<dbReference type="InterPro" id="IPR006446">
    <property type="entry name" value="RhaTrfase"/>
</dbReference>
<evidence type="ECO:0000259" key="4">
    <source>
        <dbReference type="Pfam" id="PF00535"/>
    </source>
</evidence>
<evidence type="ECO:0000256" key="1">
    <source>
        <dbReference type="ARBA" id="ARBA00006739"/>
    </source>
</evidence>
<dbReference type="EMBL" id="AXUT01000142">
    <property type="protein sequence ID" value="ESU79786.1"/>
    <property type="molecule type" value="Genomic_DNA"/>
</dbReference>
<comment type="caution">
    <text evidence="5">The sequence shown here is derived from an EMBL/GenBank/DDBJ whole genome shotgun (WGS) entry which is preliminary data.</text>
</comment>
<sequence>MARSGGVVIKKKVAAIIITYNPDLTILRESYTSLYKQVDKIILIDNNSTNYQELKKLFEKKEKIKIVPLSDNIGLAAAQNLGLNLAIKNNYTYAILFDQDSVLQDNGINSFFFEFEKLVSEEKLNIVAIGPSFFDEKTGRRFRPTKFIGPFLYPFRKITTKNPLTEVDFLIASGCFIKLECIKSAGMMTESLFIDYIDVEWSYRMRSYGYKLYIHNDIHMSHLVGESRVNLGLKTISLHGPLRRYYLFRNYISILKVRYIPLGYKIREGFFNIGRFLVSMIITKNRKTLILYTIKAIKDGINNEMGKYKG</sequence>
<keyword evidence="2" id="KW-0328">Glycosyltransferase</keyword>
<dbReference type="NCBIfam" id="TIGR01556">
    <property type="entry name" value="rhamnosyltran"/>
    <property type="match status" value="1"/>
</dbReference>
<dbReference type="AlphaFoldDB" id="A0A090NIC3"/>
<evidence type="ECO:0000256" key="3">
    <source>
        <dbReference type="ARBA" id="ARBA00022679"/>
    </source>
</evidence>
<dbReference type="CDD" id="cd02526">
    <property type="entry name" value="GT2_RfbF_like"/>
    <property type="match status" value="1"/>
</dbReference>
<dbReference type="Gene3D" id="3.90.550.10">
    <property type="entry name" value="Spore Coat Polysaccharide Biosynthesis Protein SpsA, Chain A"/>
    <property type="match status" value="1"/>
</dbReference>
<dbReference type="GO" id="GO:0016757">
    <property type="term" value="F:glycosyltransferase activity"/>
    <property type="evidence" value="ECO:0007669"/>
    <property type="project" value="UniProtKB-KW"/>
</dbReference>
<evidence type="ECO:0000313" key="5">
    <source>
        <dbReference type="EMBL" id="ESU79786.1"/>
    </source>
</evidence>
<gene>
    <name evidence="5" type="ORF">WRSd3_01894</name>
</gene>
<dbReference type="Proteomes" id="UP000017944">
    <property type="component" value="Unassembled WGS sequence"/>
</dbReference>
<dbReference type="SUPFAM" id="SSF53448">
    <property type="entry name" value="Nucleotide-diphospho-sugar transferases"/>
    <property type="match status" value="1"/>
</dbReference>
<accession>A0A090NIC3</accession>
<dbReference type="Pfam" id="PF00535">
    <property type="entry name" value="Glycos_transf_2"/>
    <property type="match status" value="1"/>
</dbReference>
<dbReference type="InterPro" id="IPR029044">
    <property type="entry name" value="Nucleotide-diphossugar_trans"/>
</dbReference>
<dbReference type="PATRIC" id="fig|1401327.3.peg.1758"/>
<name>A0A090NIC3_SHIDY</name>
<dbReference type="PANTHER" id="PTHR43179">
    <property type="entry name" value="RHAMNOSYLTRANSFERASE WBBL"/>
    <property type="match status" value="1"/>
</dbReference>